<dbReference type="Proteomes" id="UP000030649">
    <property type="component" value="Unassembled WGS sequence"/>
</dbReference>
<dbReference type="HOGENOM" id="CLU_180501_1_0_2"/>
<feature type="transmembrane region" description="Helical" evidence="1">
    <location>
        <begin position="70"/>
        <end position="89"/>
    </location>
</feature>
<keyword evidence="1" id="KW-0812">Transmembrane</keyword>
<proteinExistence type="predicted"/>
<dbReference type="InterPro" id="IPR058324">
    <property type="entry name" value="DUF8011"/>
</dbReference>
<sequence>MEVVRQKLFREPDGRGKALPQLLLSSIAFFAWGYIGIVLDGSHLLLVMGIAFGFAGVAELLPPDQRRSAGILRILSVSVIIVFLGLLATNPELII</sequence>
<dbReference type="Pfam" id="PF26041">
    <property type="entry name" value="DUF8011"/>
    <property type="match status" value="1"/>
</dbReference>
<reference evidence="2 3" key="1">
    <citation type="journal article" date="2013" name="PLoS ONE">
        <title>Assembly-driven community genomics of a hypersaline microbial ecosystem.</title>
        <authorList>
            <person name="Podell S."/>
            <person name="Ugalde J.A."/>
            <person name="Narasingarao P."/>
            <person name="Banfield J.F."/>
            <person name="Heidelberg K.B."/>
            <person name="Allen E.E."/>
        </authorList>
    </citation>
    <scope>NUCLEOTIDE SEQUENCE [LARGE SCALE GENOMIC DNA]</scope>
    <source>
        <strain evidence="3">J07HQW1</strain>
    </source>
</reference>
<feature type="transmembrane region" description="Helical" evidence="1">
    <location>
        <begin position="43"/>
        <end position="61"/>
    </location>
</feature>
<organism evidence="2 3">
    <name type="scientific">Haloquadratum walsbyi J07HQW1</name>
    <dbReference type="NCBI Taxonomy" id="1238424"/>
    <lineage>
        <taxon>Archaea</taxon>
        <taxon>Methanobacteriati</taxon>
        <taxon>Methanobacteriota</taxon>
        <taxon>Stenosarchaea group</taxon>
        <taxon>Halobacteria</taxon>
        <taxon>Halobacteriales</taxon>
        <taxon>Haloferacaceae</taxon>
        <taxon>Haloquadratum</taxon>
    </lineage>
</organism>
<evidence type="ECO:0000256" key="1">
    <source>
        <dbReference type="SAM" id="Phobius"/>
    </source>
</evidence>
<dbReference type="AlphaFoldDB" id="U1N655"/>
<gene>
    <name evidence="2" type="ORF">J07HQW1_01932</name>
</gene>
<name>U1N655_9EURY</name>
<evidence type="ECO:0000313" key="3">
    <source>
        <dbReference type="Proteomes" id="UP000030649"/>
    </source>
</evidence>
<protein>
    <submittedName>
        <fullName evidence="2">Uncharacterized protein</fullName>
    </submittedName>
</protein>
<accession>U1N655</accession>
<dbReference type="EMBL" id="KE356560">
    <property type="protein sequence ID" value="ERG91898.1"/>
    <property type="molecule type" value="Genomic_DNA"/>
</dbReference>
<feature type="transmembrane region" description="Helical" evidence="1">
    <location>
        <begin position="21"/>
        <end position="37"/>
    </location>
</feature>
<keyword evidence="1" id="KW-0472">Membrane</keyword>
<keyword evidence="1" id="KW-1133">Transmembrane helix</keyword>
<evidence type="ECO:0000313" key="2">
    <source>
        <dbReference type="EMBL" id="ERG91898.1"/>
    </source>
</evidence>